<keyword evidence="4" id="KW-1185">Reference proteome</keyword>
<protein>
    <submittedName>
        <fullName evidence="3">Uncharacterized protein</fullName>
    </submittedName>
</protein>
<dbReference type="InterPro" id="IPR014751">
    <property type="entry name" value="XRCC4-like_C"/>
</dbReference>
<evidence type="ECO:0000313" key="4">
    <source>
        <dbReference type="Proteomes" id="UP001234989"/>
    </source>
</evidence>
<keyword evidence="1" id="KW-0175">Coiled coil</keyword>
<evidence type="ECO:0000256" key="2">
    <source>
        <dbReference type="SAM" id="MobiDB-lite"/>
    </source>
</evidence>
<accession>A0AAF0TVC8</accession>
<evidence type="ECO:0000313" key="3">
    <source>
        <dbReference type="EMBL" id="WMV33654.1"/>
    </source>
</evidence>
<reference evidence="3" key="1">
    <citation type="submission" date="2023-08" db="EMBL/GenBank/DDBJ databases">
        <title>A de novo genome assembly of Solanum verrucosum Schlechtendal, a Mexican diploid species geographically isolated from the other diploid A-genome species in potato relatives.</title>
        <authorList>
            <person name="Hosaka K."/>
        </authorList>
    </citation>
    <scope>NUCLEOTIDE SEQUENCE</scope>
    <source>
        <tissue evidence="3">Young leaves</tissue>
    </source>
</reference>
<feature type="region of interest" description="Disordered" evidence="2">
    <location>
        <begin position="78"/>
        <end position="104"/>
    </location>
</feature>
<proteinExistence type="predicted"/>
<gene>
    <name evidence="3" type="ORF">MTR67_027039</name>
</gene>
<sequence length="104" mass="11404">MSEQAKKVRGSLKGDSFHIGGAKSVGTITREMIVAMSAQIAKLRAALEESERRRVAEQENMNATVQKIKEQVLNLACRPTSTSSPAKCTDDDSEEEDDYIDCTP</sequence>
<evidence type="ECO:0000256" key="1">
    <source>
        <dbReference type="SAM" id="Coils"/>
    </source>
</evidence>
<feature type="coiled-coil region" evidence="1">
    <location>
        <begin position="33"/>
        <end position="67"/>
    </location>
</feature>
<name>A0AAF0TVC8_SOLVR</name>
<dbReference type="Gene3D" id="1.20.5.370">
    <property type="match status" value="1"/>
</dbReference>
<dbReference type="Proteomes" id="UP001234989">
    <property type="component" value="Chromosome 6"/>
</dbReference>
<dbReference type="EMBL" id="CP133617">
    <property type="protein sequence ID" value="WMV33654.1"/>
    <property type="molecule type" value="Genomic_DNA"/>
</dbReference>
<dbReference type="AlphaFoldDB" id="A0AAF0TVC8"/>
<feature type="compositionally biased region" description="Acidic residues" evidence="2">
    <location>
        <begin position="91"/>
        <end position="104"/>
    </location>
</feature>
<organism evidence="3 4">
    <name type="scientific">Solanum verrucosum</name>
    <dbReference type="NCBI Taxonomy" id="315347"/>
    <lineage>
        <taxon>Eukaryota</taxon>
        <taxon>Viridiplantae</taxon>
        <taxon>Streptophyta</taxon>
        <taxon>Embryophyta</taxon>
        <taxon>Tracheophyta</taxon>
        <taxon>Spermatophyta</taxon>
        <taxon>Magnoliopsida</taxon>
        <taxon>eudicotyledons</taxon>
        <taxon>Gunneridae</taxon>
        <taxon>Pentapetalae</taxon>
        <taxon>asterids</taxon>
        <taxon>lamiids</taxon>
        <taxon>Solanales</taxon>
        <taxon>Solanaceae</taxon>
        <taxon>Solanoideae</taxon>
        <taxon>Solaneae</taxon>
        <taxon>Solanum</taxon>
    </lineage>
</organism>